<reference evidence="4" key="2">
    <citation type="submission" date="2025-09" db="UniProtKB">
        <authorList>
            <consortium name="Ensembl"/>
        </authorList>
    </citation>
    <scope>IDENTIFICATION</scope>
</reference>
<dbReference type="InterPro" id="IPR010441">
    <property type="entry name" value="CH_2"/>
</dbReference>
<evidence type="ECO:0000256" key="2">
    <source>
        <dbReference type="SAM" id="MobiDB-lite"/>
    </source>
</evidence>
<evidence type="ECO:0000313" key="5">
    <source>
        <dbReference type="Proteomes" id="UP000261560"/>
    </source>
</evidence>
<dbReference type="Ensembl" id="ENSOMET00000026173.1">
    <property type="protein sequence ID" value="ENSOMEP00000033250.1"/>
    <property type="gene ID" value="ENSOMEG00000019266.1"/>
</dbReference>
<dbReference type="InterPro" id="IPR054517">
    <property type="entry name" value="SPEF2_D5"/>
</dbReference>
<dbReference type="GO" id="GO:0002177">
    <property type="term" value="C:manchette"/>
    <property type="evidence" value="ECO:0007669"/>
    <property type="project" value="TreeGrafter"/>
</dbReference>
<dbReference type="GO" id="GO:0097225">
    <property type="term" value="C:sperm midpiece"/>
    <property type="evidence" value="ECO:0007669"/>
    <property type="project" value="TreeGrafter"/>
</dbReference>
<protein>
    <submittedName>
        <fullName evidence="4">Sperm flagellar 2</fullName>
    </submittedName>
</protein>
<dbReference type="Gene3D" id="1.10.418.10">
    <property type="entry name" value="Calponin-like domain"/>
    <property type="match status" value="1"/>
</dbReference>
<keyword evidence="1" id="KW-0175">Coiled coil</keyword>
<dbReference type="PANTHER" id="PTHR14919:SF0">
    <property type="entry name" value="SPERM FLAGELLAR PROTEIN 2"/>
    <property type="match status" value="1"/>
</dbReference>
<proteinExistence type="predicted"/>
<dbReference type="SUPFAM" id="SSF52540">
    <property type="entry name" value="P-loop containing nucleoside triphosphate hydrolases"/>
    <property type="match status" value="1"/>
</dbReference>
<keyword evidence="5" id="KW-1185">Reference proteome</keyword>
<evidence type="ECO:0000259" key="3">
    <source>
        <dbReference type="PROSITE" id="PS50021"/>
    </source>
</evidence>
<accession>A0A3B3DV70</accession>
<dbReference type="InterPro" id="IPR052634">
    <property type="entry name" value="Sperm_flagellar-bone_growth"/>
</dbReference>
<dbReference type="InterPro" id="IPR056199">
    <property type="entry name" value="SPEF2_C"/>
</dbReference>
<dbReference type="PROSITE" id="PS50021">
    <property type="entry name" value="CH"/>
    <property type="match status" value="1"/>
</dbReference>
<dbReference type="InterPro" id="IPR036872">
    <property type="entry name" value="CH_dom_sf"/>
</dbReference>
<dbReference type="Pfam" id="PF06294">
    <property type="entry name" value="CH_2"/>
    <property type="match status" value="1"/>
</dbReference>
<dbReference type="Pfam" id="PF22946">
    <property type="entry name" value="SPEF2_D5"/>
    <property type="match status" value="1"/>
</dbReference>
<evidence type="ECO:0000256" key="1">
    <source>
        <dbReference type="SAM" id="Coils"/>
    </source>
</evidence>
<sequence>MSEMLLCRWLNQELQLSKVVGMDTLATDFSNGYLIGEILHKYKLQDNFNKFLEKNTSISKVNNFMRLEPTLKLLGISFNMNTAQDLMQEKQGVAAHLLFQLYDALKKRKSPEMKRSLMEVEQPRAEANLYRRERKIYVSGHSQPLPAEASLSGTKQGNKLSESGAGLSLQSNTKYMQEIRQRLKEKALADERRQKRQDRFLVEQFKAHAAQQELQRDEQLVKRLTRQTKQEQRLVAQLLQMRMQKEVIRENRLFVEQQYQERREKDFREALYREAVLAQQEKVAREEEIRKDVELCTRISAEQSQNKRKKYFNHCKELLNQIVDLATKVGDYRQLTENTIPEQTMRDWKELFLKGLPLYEPSHEQSLELSALKDSIDLTKLPQEALNNLDYHEYAKMIGDWAWPEEAGEIKPPSAKSILENVVRRLKNIVCSSTAKPPNSEYSHFIIKACVLGNICSGKTTCLDRIAEALGIYVLSSDTLVEESLKAYHDGEEVCGFFFALNQPSPRALLGAAVDKELKKGNAIPNELLVEIMTQAIRQVPAHSGWILDGFPPDISLAHLLEKALGGCEEETKEAAIDQTDIIADCSPPTPPPPPAPVLDVVLMLNIPDECAVRRAYRQAGMFGFFFESRFTSQPAEKMLYLAEVTHRIAAFKGAWPALEKWYSGKQNILVTVDADVDEDEVYNRVKIFLNTFLTRAGGASPYMCSMDARLSPLPVLLQEIPPLLWSLWDSVCNSYVNNIKKVMQQLRLQRTVVLHELSSIRYCAEDGYRHCLGRPNLKQEFVCRWQKDFNSIPDYLREDEEIKAELHQRLDELCESLWDTTDKCKEQDEQKKAALLSDEWLEEHTAALINSHSILMQVELNRFHQTMCILRIYFLNLQKKQVTFESLCENTYIPLLEIPEAKAEDERQDIDQLIEMAHHHIMAEAKLQYEVVLVCAFIHLCICRNILNHHSQRIGHKLCALPSSRRLGEIVSVLTDSNDRIDWRRFLLCASLPWPVPSLAQLLYALQSFKLADVYETGFINEEQYLQVSLSSRNNGFDLSESLPRSRVANLTKFFFQLFADSSVSPPQLDYVSMLQYFSADPDPRQGFVRALSVVLGQPLRQPSEDHLIMPLTQVYMELGYEPEECIPFSVLSKHPYIQMLMETSTQYLLVVSFSRNVYIFIFSLL</sequence>
<organism evidence="4 5">
    <name type="scientific">Oryzias melastigma</name>
    <name type="common">Marine medaka</name>
    <dbReference type="NCBI Taxonomy" id="30732"/>
    <lineage>
        <taxon>Eukaryota</taxon>
        <taxon>Metazoa</taxon>
        <taxon>Chordata</taxon>
        <taxon>Craniata</taxon>
        <taxon>Vertebrata</taxon>
        <taxon>Euteleostomi</taxon>
        <taxon>Actinopterygii</taxon>
        <taxon>Neopterygii</taxon>
        <taxon>Teleostei</taxon>
        <taxon>Neoteleostei</taxon>
        <taxon>Acanthomorphata</taxon>
        <taxon>Ovalentaria</taxon>
        <taxon>Atherinomorphae</taxon>
        <taxon>Beloniformes</taxon>
        <taxon>Adrianichthyidae</taxon>
        <taxon>Oryziinae</taxon>
        <taxon>Oryzias</taxon>
    </lineage>
</organism>
<dbReference type="InterPro" id="IPR001715">
    <property type="entry name" value="CH_dom"/>
</dbReference>
<dbReference type="Pfam" id="PF24082">
    <property type="entry name" value="SPEF2_C"/>
    <property type="match status" value="1"/>
</dbReference>
<dbReference type="GeneTree" id="ENSGT00390000008160"/>
<dbReference type="AlphaFoldDB" id="A0A3B3DV70"/>
<reference evidence="4" key="1">
    <citation type="submission" date="2025-08" db="UniProtKB">
        <authorList>
            <consortium name="Ensembl"/>
        </authorList>
    </citation>
    <scope>IDENTIFICATION</scope>
</reference>
<feature type="coiled-coil region" evidence="1">
    <location>
        <begin position="207"/>
        <end position="241"/>
    </location>
</feature>
<dbReference type="InterPro" id="IPR027417">
    <property type="entry name" value="P-loop_NTPase"/>
</dbReference>
<dbReference type="GO" id="GO:0007288">
    <property type="term" value="P:sperm axoneme assembly"/>
    <property type="evidence" value="ECO:0007669"/>
    <property type="project" value="TreeGrafter"/>
</dbReference>
<dbReference type="Pfam" id="PF00406">
    <property type="entry name" value="ADK"/>
    <property type="match status" value="1"/>
</dbReference>
<feature type="domain" description="Calponin-homology (CH)" evidence="3">
    <location>
        <begin position="1"/>
        <end position="106"/>
    </location>
</feature>
<feature type="region of interest" description="Disordered" evidence="2">
    <location>
        <begin position="144"/>
        <end position="167"/>
    </location>
</feature>
<dbReference type="Gene3D" id="3.40.50.300">
    <property type="entry name" value="P-loop containing nucleotide triphosphate hydrolases"/>
    <property type="match status" value="1"/>
</dbReference>
<feature type="compositionally biased region" description="Polar residues" evidence="2">
    <location>
        <begin position="151"/>
        <end position="161"/>
    </location>
</feature>
<evidence type="ECO:0000313" key="4">
    <source>
        <dbReference type="Ensembl" id="ENSOMEP00000033250.1"/>
    </source>
</evidence>
<dbReference type="GO" id="GO:0005737">
    <property type="term" value="C:cytoplasm"/>
    <property type="evidence" value="ECO:0007669"/>
    <property type="project" value="UniProtKB-ARBA"/>
</dbReference>
<dbReference type="Proteomes" id="UP000261560">
    <property type="component" value="Unplaced"/>
</dbReference>
<name>A0A3B3DV70_ORYME</name>
<dbReference type="PANTHER" id="PTHR14919">
    <property type="entry name" value="KPL2-RELATED"/>
    <property type="match status" value="1"/>
</dbReference>